<evidence type="ECO:0000256" key="7">
    <source>
        <dbReference type="ARBA" id="ARBA00023157"/>
    </source>
</evidence>
<dbReference type="RefSeq" id="XP_066669708.1">
    <property type="nucleotide sequence ID" value="XM_066810785.1"/>
</dbReference>
<keyword evidence="2" id="KW-0719">Serine esterase</keyword>
<evidence type="ECO:0000256" key="4">
    <source>
        <dbReference type="ARBA" id="ARBA00022729"/>
    </source>
</evidence>
<dbReference type="SUPFAM" id="SSF53474">
    <property type="entry name" value="alpha/beta-Hydrolases"/>
    <property type="match status" value="1"/>
</dbReference>
<evidence type="ECO:0000256" key="5">
    <source>
        <dbReference type="ARBA" id="ARBA00022801"/>
    </source>
</evidence>
<name>A0ABR1WNX5_9PEZI</name>
<proteinExistence type="inferred from homology"/>
<evidence type="ECO:0000256" key="2">
    <source>
        <dbReference type="ARBA" id="ARBA00022487"/>
    </source>
</evidence>
<evidence type="ECO:0000256" key="1">
    <source>
        <dbReference type="ARBA" id="ARBA00006249"/>
    </source>
</evidence>
<comment type="caution">
    <text evidence="9">The sequence shown here is derived from an EMBL/GenBank/DDBJ whole genome shotgun (WGS) entry which is preliminary data.</text>
</comment>
<reference evidence="9 10" key="1">
    <citation type="submission" date="2023-01" db="EMBL/GenBank/DDBJ databases">
        <title>Analysis of 21 Apiospora genomes using comparative genomics revels a genus with tremendous synthesis potential of carbohydrate active enzymes and secondary metabolites.</title>
        <authorList>
            <person name="Sorensen T."/>
        </authorList>
    </citation>
    <scope>NUCLEOTIDE SEQUENCE [LARGE SCALE GENOMIC DNA]</scope>
    <source>
        <strain evidence="9 10">CBS 114990</strain>
    </source>
</reference>
<dbReference type="InterPro" id="IPR029058">
    <property type="entry name" value="AB_hydrolase_fold"/>
</dbReference>
<keyword evidence="6" id="KW-0106">Calcium</keyword>
<dbReference type="Pfam" id="PF07519">
    <property type="entry name" value="Tannase"/>
    <property type="match status" value="2"/>
</dbReference>
<dbReference type="EMBL" id="JAQQWN010000005">
    <property type="protein sequence ID" value="KAK8085199.1"/>
    <property type="molecule type" value="Genomic_DNA"/>
</dbReference>
<dbReference type="GeneID" id="92043845"/>
<dbReference type="PANTHER" id="PTHR33938">
    <property type="entry name" value="FERULOYL ESTERASE B-RELATED"/>
    <property type="match status" value="1"/>
</dbReference>
<keyword evidence="10" id="KW-1185">Reference proteome</keyword>
<evidence type="ECO:0000313" key="9">
    <source>
        <dbReference type="EMBL" id="KAK8085199.1"/>
    </source>
</evidence>
<dbReference type="Proteomes" id="UP001433268">
    <property type="component" value="Unassembled WGS sequence"/>
</dbReference>
<accession>A0ABR1WNX5</accession>
<evidence type="ECO:0000313" key="10">
    <source>
        <dbReference type="Proteomes" id="UP001433268"/>
    </source>
</evidence>
<dbReference type="EC" id="3.1.1.-" evidence="8"/>
<keyword evidence="5 8" id="KW-0378">Hydrolase</keyword>
<organism evidence="9 10">
    <name type="scientific">Apiospora hydei</name>
    <dbReference type="NCBI Taxonomy" id="1337664"/>
    <lineage>
        <taxon>Eukaryota</taxon>
        <taxon>Fungi</taxon>
        <taxon>Dikarya</taxon>
        <taxon>Ascomycota</taxon>
        <taxon>Pezizomycotina</taxon>
        <taxon>Sordariomycetes</taxon>
        <taxon>Xylariomycetidae</taxon>
        <taxon>Amphisphaeriales</taxon>
        <taxon>Apiosporaceae</taxon>
        <taxon>Apiospora</taxon>
    </lineage>
</organism>
<evidence type="ECO:0000256" key="6">
    <source>
        <dbReference type="ARBA" id="ARBA00022837"/>
    </source>
</evidence>
<evidence type="ECO:0000256" key="8">
    <source>
        <dbReference type="RuleBase" id="RU361238"/>
    </source>
</evidence>
<keyword evidence="3" id="KW-0479">Metal-binding</keyword>
<sequence>MIVKKDTYRFGLIMPNATNYTGSFMATGGFSFAGGINWREMWAGAYYYGMAVMSTDQGHYGTQPDMSWARGNDTARKDWGYRALDGSVPVAKSLISQYYGSSANHSYFAGCSTSGRQGLKQLEIDPDAFDGLLIGDPVWDQEHLMPWITKLAVIDPLNSTGTIPAIPGQGVFISEGIRNGCDGKDGVEDGVIMNPAACDIREVANANLRCGTATNSSFCLNDTQIDTLVAVHQEYIITENDGRNHARIPRTGFDWQWEIDFLDYPDNYTYSDQIVIDAEDRRPGNASPRANETDWAAFNARGGKVIMYHGLADGIVPTDSSLDYFNQVGEASDQRDDFMLYYRVPGMWHCYLSDNYLVNVSLLGVPAQLPQYRAPWFFSGATQGTAALLGYFLTLHGNTTGLIGNPKADMFAALVDWVESGDRKPQDITATTWNASTGFTTYFAQRPICPFPQTAHFSGGISNYTTNWTCSSP</sequence>
<keyword evidence="4" id="KW-0732">Signal</keyword>
<keyword evidence="7" id="KW-1015">Disulfide bond</keyword>
<comment type="similarity">
    <text evidence="1 8">Belongs to the tannase family.</text>
</comment>
<gene>
    <name evidence="9" type="ORF">PG997_006470</name>
</gene>
<dbReference type="InterPro" id="IPR011118">
    <property type="entry name" value="Tannase/feruloyl_esterase"/>
</dbReference>
<evidence type="ECO:0000256" key="3">
    <source>
        <dbReference type="ARBA" id="ARBA00022723"/>
    </source>
</evidence>
<dbReference type="PANTHER" id="PTHR33938:SF2">
    <property type="entry name" value="CARBOXYLIC ESTER HYDROLASE"/>
    <property type="match status" value="1"/>
</dbReference>
<protein>
    <recommendedName>
        <fullName evidence="8">Carboxylic ester hydrolase</fullName>
        <ecNumber evidence="8">3.1.1.-</ecNumber>
    </recommendedName>
</protein>